<dbReference type="Proteomes" id="UP000789759">
    <property type="component" value="Unassembled WGS sequence"/>
</dbReference>
<dbReference type="EMBL" id="CAJVQA010010507">
    <property type="protein sequence ID" value="CAG8697600.1"/>
    <property type="molecule type" value="Genomic_DNA"/>
</dbReference>
<protein>
    <submittedName>
        <fullName evidence="1">12633_t:CDS:1</fullName>
    </submittedName>
</protein>
<proteinExistence type="predicted"/>
<name>A0A9N9N2L8_9GLOM</name>
<comment type="caution">
    <text evidence="1">The sequence shown here is derived from an EMBL/GenBank/DDBJ whole genome shotgun (WGS) entry which is preliminary data.</text>
</comment>
<sequence length="255" mass="30143">MVIKDSRTTDPCCYNISNTSEIAAIIVDNKSDETIIYNYDIVLHSCEDGWHLNILFHSKMQESFLYNNIDIKKSQDLDEVSNSNNQKHVSMMQYYAYQLQELFYYKLYNEKPNIIRLQVHLPGQPIVTFQDNKCLDKVIEYGAITKTILTAWFKASQKFSEAYQLTYSDFSTHWSTRPKLLWEKHILALSNNIIEAYNNTDQHNKVLKHLESILLKHEMRLKNFPNMPISILLSEKLFQQNYLIIEELQYDIELL</sequence>
<organism evidence="1 2">
    <name type="scientific">Cetraspora pellucida</name>
    <dbReference type="NCBI Taxonomy" id="1433469"/>
    <lineage>
        <taxon>Eukaryota</taxon>
        <taxon>Fungi</taxon>
        <taxon>Fungi incertae sedis</taxon>
        <taxon>Mucoromycota</taxon>
        <taxon>Glomeromycotina</taxon>
        <taxon>Glomeromycetes</taxon>
        <taxon>Diversisporales</taxon>
        <taxon>Gigasporaceae</taxon>
        <taxon>Cetraspora</taxon>
    </lineage>
</organism>
<gene>
    <name evidence="1" type="ORF">CPELLU_LOCUS11647</name>
</gene>
<accession>A0A9N9N2L8</accession>
<evidence type="ECO:0000313" key="2">
    <source>
        <dbReference type="Proteomes" id="UP000789759"/>
    </source>
</evidence>
<reference evidence="1" key="1">
    <citation type="submission" date="2021-06" db="EMBL/GenBank/DDBJ databases">
        <authorList>
            <person name="Kallberg Y."/>
            <person name="Tangrot J."/>
            <person name="Rosling A."/>
        </authorList>
    </citation>
    <scope>NUCLEOTIDE SEQUENCE</scope>
    <source>
        <strain evidence="1">FL966</strain>
    </source>
</reference>
<dbReference type="OrthoDB" id="2415504at2759"/>
<evidence type="ECO:0000313" key="1">
    <source>
        <dbReference type="EMBL" id="CAG8697600.1"/>
    </source>
</evidence>
<keyword evidence="2" id="KW-1185">Reference proteome</keyword>
<dbReference type="AlphaFoldDB" id="A0A9N9N2L8"/>